<keyword evidence="6" id="KW-0675">Receptor</keyword>
<dbReference type="InterPro" id="IPR041700">
    <property type="entry name" value="OMP_b-brl_3"/>
</dbReference>
<dbReference type="PANTHER" id="PTHR40980:SF4">
    <property type="entry name" value="TONB-DEPENDENT RECEPTOR-LIKE BETA-BARREL DOMAIN-CONTAINING PROTEIN"/>
    <property type="match status" value="1"/>
</dbReference>
<keyword evidence="2" id="KW-0472">Membrane</keyword>
<evidence type="ECO:0000256" key="1">
    <source>
        <dbReference type="ARBA" id="ARBA00004442"/>
    </source>
</evidence>
<evidence type="ECO:0000259" key="5">
    <source>
        <dbReference type="Pfam" id="PF14905"/>
    </source>
</evidence>
<dbReference type="Gene3D" id="2.170.130.10">
    <property type="entry name" value="TonB-dependent receptor, plug domain"/>
    <property type="match status" value="1"/>
</dbReference>
<dbReference type="Proteomes" id="UP001207742">
    <property type="component" value="Unassembled WGS sequence"/>
</dbReference>
<sequence length="818" mass="90885">MKARSNLLYLIVLLTSQLSVLSSYGQSNPVTYSISGTVVDSATQAILPFVTTSLKAGGNAPLKAAVSDTNGAFIFTGLQPLQYTLTVVAIGYTTKSITIDLTSATIDKMELGAVYINKKTNKLKEVTVSAFKPIIKQEADRISYDLQADPDSKSSSVMDMMRKVPYVSVGADGNILLKNNSSYKIFINGKPSGIMDTNPKEVLQSMPASTIQRIEVITNPPARYDAEGLAGIINIITNKDVKNGYNGTVNLNAKYPQGGPGIGASINARTGRFGVSAFAGGSLSFTPVTDISNTRQAFTAFPSTLTQQGTKQSDTRTGYFGTELSYEIDSIHLLAAQFNFSKNRTDGTIFQDAELTRAKANLQKYQFSNDNNNRGNSIDAAINYQRGFKHDKNRLLTFSYRYVKSANNMEDEVLFDNRVNYDYTNYQQYNRGTATEHTVQVDYAQGIKALLIEAGAKGIFRLNKSDYRYLFFNPNNGKFEVEPALSNDFINHQNVFSFYNAYTYQLREWGFKAGVRVEETVIDVDFSKANTVVKQQYFNIVPTASISRKFKDKSMLTFGFNQRIKRPGINKLNPYVDRSDPNYESTGNPELRPSTINNFMLSYGRSGKLSANVGVGFSFFRNLDLRISSYNPVTNITRTTFDNVGKGTAVTSDINLTYAVTKRWNASVNSSLVYLWMDGVSDSSLIQVNRLMYNVNITTGYRFDKGWRLSANLNITGAGIVSLQGVSNAFVSNGITLGKDLLQDRLSLAATVNNPFQAHRDNRIVTTGHNFIETNNTYEFFRTYQFILNYRFGQLKEKVKKNKRGINNDDLSNSKGGL</sequence>
<dbReference type="Gene3D" id="2.60.40.1120">
    <property type="entry name" value="Carboxypeptidase-like, regulatory domain"/>
    <property type="match status" value="1"/>
</dbReference>
<dbReference type="SUPFAM" id="SSF49452">
    <property type="entry name" value="Starch-binding domain-like"/>
    <property type="match status" value="1"/>
</dbReference>
<keyword evidence="7" id="KW-1185">Reference proteome</keyword>
<keyword evidence="3" id="KW-0998">Cell outer membrane</keyword>
<comment type="caution">
    <text evidence="6">The sequence shown here is derived from an EMBL/GenBank/DDBJ whole genome shotgun (WGS) entry which is preliminary data.</text>
</comment>
<dbReference type="InterPro" id="IPR013784">
    <property type="entry name" value="Carb-bd-like_fold"/>
</dbReference>
<proteinExistence type="predicted"/>
<gene>
    <name evidence="6" type="ORF">OL497_09945</name>
</gene>
<protein>
    <submittedName>
        <fullName evidence="6">TonB-dependent receptor</fullName>
    </submittedName>
</protein>
<feature type="chain" id="PRO_5046271094" evidence="4">
    <location>
        <begin position="26"/>
        <end position="818"/>
    </location>
</feature>
<feature type="signal peptide" evidence="4">
    <location>
        <begin position="1"/>
        <end position="25"/>
    </location>
</feature>
<dbReference type="InterPro" id="IPR037066">
    <property type="entry name" value="Plug_dom_sf"/>
</dbReference>
<evidence type="ECO:0000256" key="2">
    <source>
        <dbReference type="ARBA" id="ARBA00023136"/>
    </source>
</evidence>
<evidence type="ECO:0000313" key="7">
    <source>
        <dbReference type="Proteomes" id="UP001207742"/>
    </source>
</evidence>
<dbReference type="Pfam" id="PF13620">
    <property type="entry name" value="CarboxypepD_reg"/>
    <property type="match status" value="1"/>
</dbReference>
<feature type="domain" description="Outer membrane protein beta-barrel" evidence="5">
    <location>
        <begin position="391"/>
        <end position="790"/>
    </location>
</feature>
<evidence type="ECO:0000256" key="3">
    <source>
        <dbReference type="ARBA" id="ARBA00023237"/>
    </source>
</evidence>
<evidence type="ECO:0000313" key="6">
    <source>
        <dbReference type="EMBL" id="MCW3484215.1"/>
    </source>
</evidence>
<comment type="subcellular location">
    <subcellularLocation>
        <location evidence="1">Cell outer membrane</location>
    </subcellularLocation>
</comment>
<dbReference type="RefSeq" id="WP_264729734.1">
    <property type="nucleotide sequence ID" value="NZ_JAPDNR010000001.1"/>
</dbReference>
<organism evidence="6 7">
    <name type="scientific">Chitinophaga nivalis</name>
    <dbReference type="NCBI Taxonomy" id="2991709"/>
    <lineage>
        <taxon>Bacteria</taxon>
        <taxon>Pseudomonadati</taxon>
        <taxon>Bacteroidota</taxon>
        <taxon>Chitinophagia</taxon>
        <taxon>Chitinophagales</taxon>
        <taxon>Chitinophagaceae</taxon>
        <taxon>Chitinophaga</taxon>
    </lineage>
</organism>
<dbReference type="PANTHER" id="PTHR40980">
    <property type="entry name" value="PLUG DOMAIN-CONTAINING PROTEIN"/>
    <property type="match status" value="1"/>
</dbReference>
<dbReference type="InterPro" id="IPR036942">
    <property type="entry name" value="Beta-barrel_TonB_sf"/>
</dbReference>
<accession>A0ABT3IJR2</accession>
<name>A0ABT3IJR2_9BACT</name>
<dbReference type="SUPFAM" id="SSF56935">
    <property type="entry name" value="Porins"/>
    <property type="match status" value="1"/>
</dbReference>
<reference evidence="6 7" key="1">
    <citation type="submission" date="2022-10" db="EMBL/GenBank/DDBJ databases">
        <title>Chitinophaga nivalis PC15 sp. nov., isolated from Pyeongchang county, South Korea.</title>
        <authorList>
            <person name="Trinh H.N."/>
        </authorList>
    </citation>
    <scope>NUCLEOTIDE SEQUENCE [LARGE SCALE GENOMIC DNA]</scope>
    <source>
        <strain evidence="6 7">PC14</strain>
    </source>
</reference>
<dbReference type="Gene3D" id="2.40.170.20">
    <property type="entry name" value="TonB-dependent receptor, beta-barrel domain"/>
    <property type="match status" value="1"/>
</dbReference>
<dbReference type="EMBL" id="JAPDNS010000001">
    <property type="protein sequence ID" value="MCW3484215.1"/>
    <property type="molecule type" value="Genomic_DNA"/>
</dbReference>
<dbReference type="Pfam" id="PF14905">
    <property type="entry name" value="OMP_b-brl_3"/>
    <property type="match status" value="1"/>
</dbReference>
<keyword evidence="4" id="KW-0732">Signal</keyword>
<evidence type="ECO:0000256" key="4">
    <source>
        <dbReference type="SAM" id="SignalP"/>
    </source>
</evidence>